<evidence type="ECO:0000256" key="1">
    <source>
        <dbReference type="SAM" id="SignalP"/>
    </source>
</evidence>
<sequence length="77" mass="9161">MWLRVVEVWLTARLLASPSFHRAVQRVHKKVQELQHGKDSAEMGGVNIDEPNRPRFKRFLQYYVEELKEQLRGNSKK</sequence>
<protein>
    <submittedName>
        <fullName evidence="2">Uncharacterized protein</fullName>
    </submittedName>
</protein>
<feature type="signal peptide" evidence="1">
    <location>
        <begin position="1"/>
        <end position="16"/>
    </location>
</feature>
<gene>
    <name evidence="2" type="ORF">OIDMADRAFT_54149</name>
</gene>
<dbReference type="EMBL" id="KN832876">
    <property type="protein sequence ID" value="KIN01008.1"/>
    <property type="molecule type" value="Genomic_DNA"/>
</dbReference>
<dbReference type="Proteomes" id="UP000054321">
    <property type="component" value="Unassembled WGS sequence"/>
</dbReference>
<organism evidence="2 3">
    <name type="scientific">Oidiodendron maius (strain Zn)</name>
    <dbReference type="NCBI Taxonomy" id="913774"/>
    <lineage>
        <taxon>Eukaryota</taxon>
        <taxon>Fungi</taxon>
        <taxon>Dikarya</taxon>
        <taxon>Ascomycota</taxon>
        <taxon>Pezizomycotina</taxon>
        <taxon>Leotiomycetes</taxon>
        <taxon>Leotiomycetes incertae sedis</taxon>
        <taxon>Myxotrichaceae</taxon>
        <taxon>Oidiodendron</taxon>
    </lineage>
</organism>
<reference evidence="2 3" key="1">
    <citation type="submission" date="2014-04" db="EMBL/GenBank/DDBJ databases">
        <authorList>
            <consortium name="DOE Joint Genome Institute"/>
            <person name="Kuo A."/>
            <person name="Martino E."/>
            <person name="Perotto S."/>
            <person name="Kohler A."/>
            <person name="Nagy L.G."/>
            <person name="Floudas D."/>
            <person name="Copeland A."/>
            <person name="Barry K.W."/>
            <person name="Cichocki N."/>
            <person name="Veneault-Fourrey C."/>
            <person name="LaButti K."/>
            <person name="Lindquist E.A."/>
            <person name="Lipzen A."/>
            <person name="Lundell T."/>
            <person name="Morin E."/>
            <person name="Murat C."/>
            <person name="Sun H."/>
            <person name="Tunlid A."/>
            <person name="Henrissat B."/>
            <person name="Grigoriev I.V."/>
            <person name="Hibbett D.S."/>
            <person name="Martin F."/>
            <person name="Nordberg H.P."/>
            <person name="Cantor M.N."/>
            <person name="Hua S.X."/>
        </authorList>
    </citation>
    <scope>NUCLEOTIDE SEQUENCE [LARGE SCALE GENOMIC DNA]</scope>
    <source>
        <strain evidence="2 3">Zn</strain>
    </source>
</reference>
<keyword evidence="1" id="KW-0732">Signal</keyword>
<evidence type="ECO:0000313" key="2">
    <source>
        <dbReference type="EMBL" id="KIN01008.1"/>
    </source>
</evidence>
<dbReference type="HOGENOM" id="CLU_183945_1_0_1"/>
<proteinExistence type="predicted"/>
<dbReference type="InParanoid" id="A0A0C3DG99"/>
<dbReference type="InterPro" id="IPR020301">
    <property type="entry name" value="Mrx7"/>
</dbReference>
<keyword evidence="3" id="KW-1185">Reference proteome</keyword>
<reference evidence="3" key="2">
    <citation type="submission" date="2015-01" db="EMBL/GenBank/DDBJ databases">
        <title>Evolutionary Origins and Diversification of the Mycorrhizal Mutualists.</title>
        <authorList>
            <consortium name="DOE Joint Genome Institute"/>
            <consortium name="Mycorrhizal Genomics Consortium"/>
            <person name="Kohler A."/>
            <person name="Kuo A."/>
            <person name="Nagy L.G."/>
            <person name="Floudas D."/>
            <person name="Copeland A."/>
            <person name="Barry K.W."/>
            <person name="Cichocki N."/>
            <person name="Veneault-Fourrey C."/>
            <person name="LaButti K."/>
            <person name="Lindquist E.A."/>
            <person name="Lipzen A."/>
            <person name="Lundell T."/>
            <person name="Morin E."/>
            <person name="Murat C."/>
            <person name="Riley R."/>
            <person name="Ohm R."/>
            <person name="Sun H."/>
            <person name="Tunlid A."/>
            <person name="Henrissat B."/>
            <person name="Grigoriev I.V."/>
            <person name="Hibbett D.S."/>
            <person name="Martin F."/>
        </authorList>
    </citation>
    <scope>NUCLEOTIDE SEQUENCE [LARGE SCALE GENOMIC DNA]</scope>
    <source>
        <strain evidence="3">Zn</strain>
    </source>
</reference>
<accession>A0A0C3DG99</accession>
<evidence type="ECO:0000313" key="3">
    <source>
        <dbReference type="Proteomes" id="UP000054321"/>
    </source>
</evidence>
<dbReference type="AlphaFoldDB" id="A0A0C3DG99"/>
<dbReference type="OrthoDB" id="4138121at2759"/>
<name>A0A0C3DG99_OIDMZ</name>
<dbReference type="Pfam" id="PF10906">
    <property type="entry name" value="Mrx7"/>
    <property type="match status" value="1"/>
</dbReference>
<feature type="chain" id="PRO_5002173682" evidence="1">
    <location>
        <begin position="17"/>
        <end position="77"/>
    </location>
</feature>